<dbReference type="InterPro" id="IPR001962">
    <property type="entry name" value="Asn_synthase"/>
</dbReference>
<dbReference type="InterPro" id="IPR051857">
    <property type="entry name" value="Asn_synthetase_domain"/>
</dbReference>
<dbReference type="CDD" id="cd03766">
    <property type="entry name" value="Gn_AT_II_novel"/>
    <property type="match status" value="1"/>
</dbReference>
<keyword evidence="2" id="KW-0028">Amino-acid biosynthesis</keyword>
<dbReference type="Pfam" id="PF13537">
    <property type="entry name" value="GATase_7"/>
    <property type="match status" value="1"/>
</dbReference>
<reference evidence="11" key="1">
    <citation type="submission" date="2023-06" db="EMBL/GenBank/DDBJ databases">
        <authorList>
            <person name="Noh H."/>
        </authorList>
    </citation>
    <scope>NUCLEOTIDE SEQUENCE</scope>
    <source>
        <strain evidence="11">DUCC20226</strain>
    </source>
</reference>
<dbReference type="InterPro" id="IPR014729">
    <property type="entry name" value="Rossmann-like_a/b/a_fold"/>
</dbReference>
<dbReference type="SUPFAM" id="SSF56235">
    <property type="entry name" value="N-terminal nucleophile aminohydrolases (Ntn hydrolases)"/>
    <property type="match status" value="1"/>
</dbReference>
<evidence type="ECO:0000256" key="2">
    <source>
        <dbReference type="ARBA" id="ARBA00022605"/>
    </source>
</evidence>
<evidence type="ECO:0000313" key="12">
    <source>
        <dbReference type="Proteomes" id="UP001265746"/>
    </source>
</evidence>
<evidence type="ECO:0000256" key="7">
    <source>
        <dbReference type="ARBA" id="ARBA00023136"/>
    </source>
</evidence>
<evidence type="ECO:0000256" key="3">
    <source>
        <dbReference type="ARBA" id="ARBA00022692"/>
    </source>
</evidence>
<dbReference type="GO" id="GO:0016020">
    <property type="term" value="C:membrane"/>
    <property type="evidence" value="ECO:0007669"/>
    <property type="project" value="UniProtKB-SubCell"/>
</dbReference>
<name>A0AAD9SQN4_PHOAM</name>
<feature type="transmembrane region" description="Helical" evidence="9">
    <location>
        <begin position="365"/>
        <end position="385"/>
    </location>
</feature>
<evidence type="ECO:0000256" key="6">
    <source>
        <dbReference type="ARBA" id="ARBA00022989"/>
    </source>
</evidence>
<dbReference type="InterPro" id="IPR029055">
    <property type="entry name" value="Ntn_hydrolases_N"/>
</dbReference>
<keyword evidence="5" id="KW-0315">Glutamine amidotransferase</keyword>
<dbReference type="CDD" id="cd01991">
    <property type="entry name" value="Asn_synthase_B_C"/>
    <property type="match status" value="1"/>
</dbReference>
<feature type="transmembrane region" description="Helical" evidence="9">
    <location>
        <begin position="76"/>
        <end position="94"/>
    </location>
</feature>
<dbReference type="EMBL" id="JAUJFL010000001">
    <property type="protein sequence ID" value="KAK2614097.1"/>
    <property type="molecule type" value="Genomic_DNA"/>
</dbReference>
<feature type="compositionally biased region" description="Basic and acidic residues" evidence="8">
    <location>
        <begin position="9"/>
        <end position="30"/>
    </location>
</feature>
<keyword evidence="12" id="KW-1185">Reference proteome</keyword>
<organism evidence="11 12">
    <name type="scientific">Phomopsis amygdali</name>
    <name type="common">Fusicoccum amygdali</name>
    <dbReference type="NCBI Taxonomy" id="1214568"/>
    <lineage>
        <taxon>Eukaryota</taxon>
        <taxon>Fungi</taxon>
        <taxon>Dikarya</taxon>
        <taxon>Ascomycota</taxon>
        <taxon>Pezizomycotina</taxon>
        <taxon>Sordariomycetes</taxon>
        <taxon>Sordariomycetidae</taxon>
        <taxon>Diaporthales</taxon>
        <taxon>Diaporthaceae</taxon>
        <taxon>Diaporthe</taxon>
    </lineage>
</organism>
<feature type="transmembrane region" description="Helical" evidence="9">
    <location>
        <begin position="182"/>
        <end position="203"/>
    </location>
</feature>
<feature type="transmembrane region" description="Helical" evidence="9">
    <location>
        <begin position="141"/>
        <end position="170"/>
    </location>
</feature>
<dbReference type="GO" id="GO:0006529">
    <property type="term" value="P:asparagine biosynthetic process"/>
    <property type="evidence" value="ECO:0007669"/>
    <property type="project" value="UniProtKB-KW"/>
</dbReference>
<dbReference type="Gene3D" id="3.60.20.10">
    <property type="entry name" value="Glutamine Phosphoribosylpyrophosphate, subunit 1, domain 1"/>
    <property type="match status" value="1"/>
</dbReference>
<dbReference type="AlphaFoldDB" id="A0AAD9SQN4"/>
<dbReference type="InterPro" id="IPR004695">
    <property type="entry name" value="SLAC1/Mae1/Ssu1/TehA"/>
</dbReference>
<dbReference type="InterPro" id="IPR030185">
    <property type="entry name" value="Mae1"/>
</dbReference>
<comment type="subcellular location">
    <subcellularLocation>
        <location evidence="1">Membrane</location>
        <topology evidence="1">Multi-pass membrane protein</topology>
    </subcellularLocation>
</comment>
<sequence length="1001" mass="110318">MSDQDSDSTSDHRQHGPKVDNEKQDNREPRGDILGRLEHFTWANYTLTMSTGGISLLISESTQPNTFHGQQTIGKVVYIFDLVLFTFITTLLIIRFIKYKGTFLASLAHPTEGLFSACFFLSLASIIGSIVRYGIPNCGYWLVVVYRILFWIYFAATAIYAVGMYMVLFTSPKLKIDDMTPAWDLPIFPFMLSGTIATIGAGSSGGQPAHQAMPMIVAGLTAQGLGMLVSVMMYACYIRRMVQFGLPSPHSRPAMFIAVGPPGFTALAIIGLAKAWPTHYNYFGDDEVTSQILQVMATMVAVFIWSSAFWFFCIAVASCLICWKAMPFSMSWYAFIFPNVGFTIATINIGQAFESSAVEWVGTAMTLMLIAMYLFVLVCHVRALIRRDVVAEGKDEDVYINEVRHKYGKVKWTGNDVEKQAFSPQPRLLTPSGNMCGIHAVISASQPGEITSDLRRCLCSRGPDHITTHETRLVDGAADGASATHFAFTSSVLALRGDHIAQQPFVDPETGSVFCWNGEAWKIRHHDVSGNDGEAIAALLSEAVSRSLEEREAAILQVLRSIDGPFAFTFFDKPSGKVYYGRDRLGRRSMVIRQGSQCVVLSSVADAADPQWREVEADGIHVLDVANVHHLHHLSGEGAHMARRLDWLDDADAADFVSNIGRFNAIVPAEDIRLVSDSPPVNALRQQLMDSLRLRVLDVPSPPGADKQDTAPKVAVLFSGGLDCTVVARMCHDLLPVDEGIDLINVAFENPRVVANVQKSRGQDESGPFDIYEACPDRITGRKSFAELQAVCPGRAWQFLAVNIPYSEYLSHKGQVISLIYPHNTEMDLSIASALYFAARGQGIAFSDASTIASAFYTTGARVLLSGLGADELFGGYQRHATAYQRQGYPGLVDELKLDVSRLGKRNLGRDDRVMSHWGKEVRFPYLDEELVRWAIKIPVWEKCDFGNLDGIVEPGKRVLRLLALELGMGEVATEKKRAIQFGSRTAKMESGKVKGTTLLS</sequence>
<dbReference type="Pfam" id="PF03595">
    <property type="entry name" value="SLAC1"/>
    <property type="match status" value="1"/>
</dbReference>
<feature type="transmembrane region" description="Helical" evidence="9">
    <location>
        <begin position="296"/>
        <end position="323"/>
    </location>
</feature>
<evidence type="ECO:0000256" key="1">
    <source>
        <dbReference type="ARBA" id="ARBA00004141"/>
    </source>
</evidence>
<dbReference type="Proteomes" id="UP001265746">
    <property type="component" value="Unassembled WGS sequence"/>
</dbReference>
<comment type="caution">
    <text evidence="11">The sequence shown here is derived from an EMBL/GenBank/DDBJ whole genome shotgun (WGS) entry which is preliminary data.</text>
</comment>
<keyword evidence="4" id="KW-0061">Asparagine biosynthesis</keyword>
<evidence type="ECO:0000256" key="8">
    <source>
        <dbReference type="SAM" id="MobiDB-lite"/>
    </source>
</evidence>
<proteinExistence type="predicted"/>
<dbReference type="GO" id="GO:0015140">
    <property type="term" value="F:malate transmembrane transporter activity"/>
    <property type="evidence" value="ECO:0007669"/>
    <property type="project" value="InterPro"/>
</dbReference>
<evidence type="ECO:0000256" key="5">
    <source>
        <dbReference type="ARBA" id="ARBA00022962"/>
    </source>
</evidence>
<dbReference type="InterPro" id="IPR038665">
    <property type="entry name" value="Voltage-dep_anion_channel_sf"/>
</dbReference>
<dbReference type="CDD" id="cd09317">
    <property type="entry name" value="TDT_Mae1_like"/>
    <property type="match status" value="1"/>
</dbReference>
<gene>
    <name evidence="11" type="ORF">N8I77_000953</name>
</gene>
<feature type="transmembrane region" description="Helical" evidence="9">
    <location>
        <begin position="330"/>
        <end position="353"/>
    </location>
</feature>
<dbReference type="InterPro" id="IPR017932">
    <property type="entry name" value="GATase_2_dom"/>
</dbReference>
<accession>A0AAD9SQN4</accession>
<dbReference type="Gene3D" id="1.50.10.150">
    <property type="entry name" value="Voltage-dependent anion channel"/>
    <property type="match status" value="1"/>
</dbReference>
<dbReference type="PROSITE" id="PS51278">
    <property type="entry name" value="GATASE_TYPE_2"/>
    <property type="match status" value="1"/>
</dbReference>
<dbReference type="Gene3D" id="3.40.50.620">
    <property type="entry name" value="HUPs"/>
    <property type="match status" value="1"/>
</dbReference>
<evidence type="ECO:0000313" key="11">
    <source>
        <dbReference type="EMBL" id="KAK2614097.1"/>
    </source>
</evidence>
<feature type="region of interest" description="Disordered" evidence="8">
    <location>
        <begin position="1"/>
        <end position="30"/>
    </location>
</feature>
<evidence type="ECO:0000256" key="9">
    <source>
        <dbReference type="SAM" id="Phobius"/>
    </source>
</evidence>
<feature type="domain" description="Glutamine amidotransferase type-2" evidence="10">
    <location>
        <begin position="436"/>
        <end position="634"/>
    </location>
</feature>
<keyword evidence="6 9" id="KW-1133">Transmembrane helix</keyword>
<feature type="transmembrane region" description="Helical" evidence="9">
    <location>
        <begin position="256"/>
        <end position="276"/>
    </location>
</feature>
<dbReference type="EMBL" id="JAUJFL010000001">
    <property type="protein sequence ID" value="KAK2614096.1"/>
    <property type="molecule type" value="Genomic_DNA"/>
</dbReference>
<dbReference type="PANTHER" id="PTHR45937">
    <property type="entry name" value="ASPARAGINE SYNTHETASE DOMAIN-CONTAINING PROTEIN 1"/>
    <property type="match status" value="1"/>
</dbReference>
<evidence type="ECO:0000259" key="10">
    <source>
        <dbReference type="PROSITE" id="PS51278"/>
    </source>
</evidence>
<feature type="transmembrane region" description="Helical" evidence="9">
    <location>
        <begin position="215"/>
        <end position="235"/>
    </location>
</feature>
<dbReference type="PANTHER" id="PTHR45937:SF1">
    <property type="entry name" value="ASPARAGINE SYNTHETASE DOMAIN-CONTAINING PROTEIN 1"/>
    <property type="match status" value="1"/>
</dbReference>
<keyword evidence="7 9" id="KW-0472">Membrane</keyword>
<keyword evidence="3 9" id="KW-0812">Transmembrane</keyword>
<feature type="transmembrane region" description="Helical" evidence="9">
    <location>
        <begin position="114"/>
        <end position="135"/>
    </location>
</feature>
<dbReference type="GO" id="GO:0004066">
    <property type="term" value="F:asparagine synthase (glutamine-hydrolyzing) activity"/>
    <property type="evidence" value="ECO:0007669"/>
    <property type="project" value="InterPro"/>
</dbReference>
<protein>
    <recommendedName>
        <fullName evidence="10">Glutamine amidotransferase type-2 domain-containing protein</fullName>
    </recommendedName>
</protein>
<dbReference type="SUPFAM" id="SSF52402">
    <property type="entry name" value="Adenine nucleotide alpha hydrolases-like"/>
    <property type="match status" value="1"/>
</dbReference>
<dbReference type="Pfam" id="PF00733">
    <property type="entry name" value="Asn_synthase"/>
    <property type="match status" value="2"/>
</dbReference>
<evidence type="ECO:0000256" key="4">
    <source>
        <dbReference type="ARBA" id="ARBA00022888"/>
    </source>
</evidence>